<feature type="compositionally biased region" description="Low complexity" evidence="1">
    <location>
        <begin position="90"/>
        <end position="116"/>
    </location>
</feature>
<evidence type="ECO:0000313" key="2">
    <source>
        <dbReference type="EMBL" id="KAJ5077555.1"/>
    </source>
</evidence>
<organism evidence="2 3">
    <name type="scientific">Anaeramoeba ignava</name>
    <name type="common">Anaerobic marine amoeba</name>
    <dbReference type="NCBI Taxonomy" id="1746090"/>
    <lineage>
        <taxon>Eukaryota</taxon>
        <taxon>Metamonada</taxon>
        <taxon>Anaeramoebidae</taxon>
        <taxon>Anaeramoeba</taxon>
    </lineage>
</organism>
<name>A0A9Q0LUJ9_ANAIG</name>
<feature type="compositionally biased region" description="Basic residues" evidence="1">
    <location>
        <begin position="66"/>
        <end position="83"/>
    </location>
</feature>
<evidence type="ECO:0000313" key="3">
    <source>
        <dbReference type="Proteomes" id="UP001149090"/>
    </source>
</evidence>
<gene>
    <name evidence="2" type="ORF">M0811_05654</name>
</gene>
<proteinExistence type="predicted"/>
<feature type="region of interest" description="Disordered" evidence="1">
    <location>
        <begin position="66"/>
        <end position="116"/>
    </location>
</feature>
<evidence type="ECO:0000256" key="1">
    <source>
        <dbReference type="SAM" id="MobiDB-lite"/>
    </source>
</evidence>
<protein>
    <submittedName>
        <fullName evidence="2">Uncharacterized protein</fullName>
    </submittedName>
</protein>
<sequence length="116" mass="13791">MLNNFRVQSQQTNPISIPSTNSQKEKFQTNNIVYQSPTSQFLNPIEKLLHQKNQRQSRFANLMKILHQKQKKTPKSKLTKKRKTSDFFDQNQNEDQNENQNKNQNNQNENENENTN</sequence>
<accession>A0A9Q0LUJ9</accession>
<dbReference type="EMBL" id="JAPDFW010000057">
    <property type="protein sequence ID" value="KAJ5077555.1"/>
    <property type="molecule type" value="Genomic_DNA"/>
</dbReference>
<comment type="caution">
    <text evidence="2">The sequence shown here is derived from an EMBL/GenBank/DDBJ whole genome shotgun (WGS) entry which is preliminary data.</text>
</comment>
<reference evidence="2" key="1">
    <citation type="submission" date="2022-10" db="EMBL/GenBank/DDBJ databases">
        <title>Novel sulphate-reducing endosymbionts in the free-living metamonad Anaeramoeba.</title>
        <authorList>
            <person name="Jerlstrom-Hultqvist J."/>
            <person name="Cepicka I."/>
            <person name="Gallot-Lavallee L."/>
            <person name="Salas-Leiva D."/>
            <person name="Curtis B.A."/>
            <person name="Zahonova K."/>
            <person name="Pipaliya S."/>
            <person name="Dacks J."/>
            <person name="Roger A.J."/>
        </authorList>
    </citation>
    <scope>NUCLEOTIDE SEQUENCE</scope>
    <source>
        <strain evidence="2">BMAN</strain>
    </source>
</reference>
<dbReference type="AlphaFoldDB" id="A0A9Q0LUJ9"/>
<dbReference type="Proteomes" id="UP001149090">
    <property type="component" value="Unassembled WGS sequence"/>
</dbReference>
<keyword evidence="3" id="KW-1185">Reference proteome</keyword>
<feature type="region of interest" description="Disordered" evidence="1">
    <location>
        <begin position="1"/>
        <end position="28"/>
    </location>
</feature>